<evidence type="ECO:0000256" key="7">
    <source>
        <dbReference type="ARBA" id="ARBA00022771"/>
    </source>
</evidence>
<evidence type="ECO:0000256" key="3">
    <source>
        <dbReference type="ARBA" id="ARBA00004906"/>
    </source>
</evidence>
<dbReference type="GO" id="GO:0000722">
    <property type="term" value="P:telomere maintenance via recombination"/>
    <property type="evidence" value="ECO:0007669"/>
    <property type="project" value="EnsemblFungi"/>
</dbReference>
<dbReference type="GO" id="GO:0008270">
    <property type="term" value="F:zinc ion binding"/>
    <property type="evidence" value="ECO:0007669"/>
    <property type="project" value="UniProtKB-KW"/>
</dbReference>
<dbReference type="GO" id="GO:0005634">
    <property type="term" value="C:nucleus"/>
    <property type="evidence" value="ECO:0007669"/>
    <property type="project" value="UniProtKB-SubCell"/>
</dbReference>
<dbReference type="CDD" id="cd16499">
    <property type="entry name" value="RING-HC_Bre1-like"/>
    <property type="match status" value="1"/>
</dbReference>
<gene>
    <name evidence="18" type="primary">KAFR0G03310</name>
    <name evidence="18" type="ORF">KAFR_0G03310</name>
</gene>
<dbReference type="Gene3D" id="3.30.40.10">
    <property type="entry name" value="Zinc/RING finger domain, C3HC4 (zinc finger)"/>
    <property type="match status" value="1"/>
</dbReference>
<evidence type="ECO:0000313" key="19">
    <source>
        <dbReference type="Proteomes" id="UP000005220"/>
    </source>
</evidence>
<dbReference type="InterPro" id="IPR001841">
    <property type="entry name" value="Znf_RING"/>
</dbReference>
<evidence type="ECO:0000256" key="9">
    <source>
        <dbReference type="ARBA" id="ARBA00022833"/>
    </source>
</evidence>
<dbReference type="EMBL" id="HE650827">
    <property type="protein sequence ID" value="CCF59363.1"/>
    <property type="molecule type" value="Genomic_DNA"/>
</dbReference>
<keyword evidence="10 14" id="KW-0156">Chromatin regulator</keyword>
<dbReference type="GO" id="GO:0033503">
    <property type="term" value="C:HULC complex"/>
    <property type="evidence" value="ECO:0007669"/>
    <property type="project" value="TreeGrafter"/>
</dbReference>
<evidence type="ECO:0000256" key="14">
    <source>
        <dbReference type="RuleBase" id="RU365038"/>
    </source>
</evidence>
<feature type="compositionally biased region" description="Basic and acidic residues" evidence="16">
    <location>
        <begin position="194"/>
        <end position="219"/>
    </location>
</feature>
<keyword evidence="7 13" id="KW-0863">Zinc-finger</keyword>
<dbReference type="eggNOG" id="KOG0978">
    <property type="taxonomic scope" value="Eukaryota"/>
</dbReference>
<feature type="coiled-coil region" evidence="15">
    <location>
        <begin position="491"/>
        <end position="525"/>
    </location>
</feature>
<dbReference type="InterPro" id="IPR013083">
    <property type="entry name" value="Znf_RING/FYVE/PHD"/>
</dbReference>
<evidence type="ECO:0000256" key="8">
    <source>
        <dbReference type="ARBA" id="ARBA00022786"/>
    </source>
</evidence>
<dbReference type="PANTHER" id="PTHR23163">
    <property type="entry name" value="RING FINGER PROTEIN-RELATED"/>
    <property type="match status" value="1"/>
</dbReference>
<keyword evidence="9 14" id="KW-0862">Zinc</keyword>
<keyword evidence="6 14" id="KW-0479">Metal-binding</keyword>
<dbReference type="Proteomes" id="UP000005220">
    <property type="component" value="Chromosome 7"/>
</dbReference>
<comment type="pathway">
    <text evidence="3 14">Protein modification; protein ubiquitination.</text>
</comment>
<accession>H2AYB3</accession>
<dbReference type="GO" id="GO:0042802">
    <property type="term" value="F:identical protein binding"/>
    <property type="evidence" value="ECO:0007669"/>
    <property type="project" value="EnsemblFungi"/>
</dbReference>
<evidence type="ECO:0000256" key="2">
    <source>
        <dbReference type="ARBA" id="ARBA00004123"/>
    </source>
</evidence>
<dbReference type="PROSITE" id="PS50089">
    <property type="entry name" value="ZF_RING_2"/>
    <property type="match status" value="1"/>
</dbReference>
<evidence type="ECO:0000256" key="6">
    <source>
        <dbReference type="ARBA" id="ARBA00022723"/>
    </source>
</evidence>
<dbReference type="AlphaFoldDB" id="H2AYB3"/>
<dbReference type="STRING" id="1071382.H2AYB3"/>
<feature type="region of interest" description="Disordered" evidence="16">
    <location>
        <begin position="194"/>
        <end position="233"/>
    </location>
</feature>
<dbReference type="UniPathway" id="UPA00143"/>
<dbReference type="GO" id="GO:0097110">
    <property type="term" value="F:scaffold protein binding"/>
    <property type="evidence" value="ECO:0007669"/>
    <property type="project" value="EnsemblFungi"/>
</dbReference>
<dbReference type="PANTHER" id="PTHR23163:SF0">
    <property type="entry name" value="E3 UBIQUITIN-PROTEIN LIGASE BRE1"/>
    <property type="match status" value="1"/>
</dbReference>
<dbReference type="SUPFAM" id="SSF57850">
    <property type="entry name" value="RING/U-box"/>
    <property type="match status" value="1"/>
</dbReference>
<protein>
    <recommendedName>
        <fullName evidence="14">E3 ubiquitin protein ligase</fullName>
        <ecNumber evidence="14">2.3.2.27</ecNumber>
    </recommendedName>
</protein>
<dbReference type="KEGG" id="kaf:KAFR_0G03310"/>
<evidence type="ECO:0000256" key="15">
    <source>
        <dbReference type="SAM" id="Coils"/>
    </source>
</evidence>
<dbReference type="InterPro" id="IPR013956">
    <property type="entry name" value="E3_ubiquit_lig_Bre1"/>
</dbReference>
<evidence type="ECO:0000256" key="4">
    <source>
        <dbReference type="ARBA" id="ARBA00005555"/>
    </source>
</evidence>
<evidence type="ECO:0000256" key="5">
    <source>
        <dbReference type="ARBA" id="ARBA00022679"/>
    </source>
</evidence>
<comment type="catalytic activity">
    <reaction evidence="1 14">
        <text>S-ubiquitinyl-[E2 ubiquitin-conjugating enzyme]-L-cysteine + [acceptor protein]-L-lysine = [E2 ubiquitin-conjugating enzyme]-L-cysteine + N(6)-ubiquitinyl-[acceptor protein]-L-lysine.</text>
        <dbReference type="EC" id="2.3.2.27"/>
    </reaction>
</comment>
<dbReference type="GO" id="GO:0031509">
    <property type="term" value="P:subtelomeric heterochromatin formation"/>
    <property type="evidence" value="ECO:0007669"/>
    <property type="project" value="EnsemblFungi"/>
</dbReference>
<dbReference type="InParanoid" id="H2AYB3"/>
<keyword evidence="11 14" id="KW-0175">Coiled coil</keyword>
<dbReference type="GO" id="GO:0061630">
    <property type="term" value="F:ubiquitin protein ligase activity"/>
    <property type="evidence" value="ECO:0007669"/>
    <property type="project" value="UniProtKB-EC"/>
</dbReference>
<evidence type="ECO:0000256" key="10">
    <source>
        <dbReference type="ARBA" id="ARBA00022853"/>
    </source>
</evidence>
<dbReference type="GO" id="GO:0016567">
    <property type="term" value="P:protein ubiquitination"/>
    <property type="evidence" value="ECO:0007669"/>
    <property type="project" value="UniProtKB-UniRule"/>
</dbReference>
<dbReference type="GO" id="GO:0030174">
    <property type="term" value="P:regulation of DNA-templated DNA replication initiation"/>
    <property type="evidence" value="ECO:0007669"/>
    <property type="project" value="EnsemblFungi"/>
</dbReference>
<proteinExistence type="inferred from homology"/>
<evidence type="ECO:0000259" key="17">
    <source>
        <dbReference type="PROSITE" id="PS50089"/>
    </source>
</evidence>
<dbReference type="SMART" id="SM00184">
    <property type="entry name" value="RING"/>
    <property type="match status" value="1"/>
</dbReference>
<dbReference type="OrthoDB" id="654191at2759"/>
<dbReference type="Pfam" id="PF13920">
    <property type="entry name" value="zf-C3HC4_3"/>
    <property type="match status" value="1"/>
</dbReference>
<sequence length="676" mass="78436">MSVEPPTKKLKLNLSDPNEPLTQRDVISFQKEALFRLLNDKRNNLNVINEQYEITNKKFLEISSKFSNLLSLVLTLAKSLEIVVKDNDDDMKIIDEVLNSDEDKVVELTDKLLSIFTKYSSNSGNVNAENNSFNNFSSNLKSLQKDKLHLLKQNEKLIDELNSIKSYYQNLVKKYDREDSQTIKRVFKKDLETEQDAKEETTSDTQEPVKTEEQIDTVEKSNGVNEVEEDSSQNDDVIMGYELKTKDLQDQINNLKLMVDEMEKFKKMNEEKIISLETQLSNENLNNHNSNEKDPVLLEKLSLVTKENHELKEVNDSFLIKFQTLSSEREIFNNRLTEEFNKNFENLKKQNYVLEKDLVRIRTARDELLSKIAVLESETKQSIILEDLKRLIDISNEQLEKIQSRSQTSVEPNQDALLREIYEMEKGIKELTQLNNKKYAELINYESVISKLTIEKTKADQKYFAAMRSKDSILIENKNYAKTLAKSNELILNLKDNEKLLLSKIENLQKQLALSQNNEKRLIDSNKSESLKLIELNSQINKINKTRTTLSSENLKLVNDLNKLKTLNNDLSITIKSNESRLKSLTEKCDHLQDVLLSKKKANNLPLNDDDHQELENFRQLVYCSLCSKNWKNMAIKTCGHIFCEDCCKERLAARMRKCPTCNNPFSSNDLFSIHL</sequence>
<dbReference type="GO" id="GO:0003688">
    <property type="term" value="F:DNA replication origin binding"/>
    <property type="evidence" value="ECO:0007669"/>
    <property type="project" value="EnsemblFungi"/>
</dbReference>
<dbReference type="EC" id="2.3.2.27" evidence="14"/>
<dbReference type="GO" id="GO:0000724">
    <property type="term" value="P:double-strand break repair via homologous recombination"/>
    <property type="evidence" value="ECO:0007669"/>
    <property type="project" value="EnsemblFungi"/>
</dbReference>
<dbReference type="GO" id="GO:0006366">
    <property type="term" value="P:transcription by RNA polymerase II"/>
    <property type="evidence" value="ECO:0007669"/>
    <property type="project" value="EnsemblFungi"/>
</dbReference>
<evidence type="ECO:0000256" key="13">
    <source>
        <dbReference type="PROSITE-ProRule" id="PRU00175"/>
    </source>
</evidence>
<comment type="similarity">
    <text evidence="4 14">Belongs to the BRE1 family.</text>
</comment>
<dbReference type="GO" id="GO:0031573">
    <property type="term" value="P:mitotic intra-S DNA damage checkpoint signaling"/>
    <property type="evidence" value="ECO:0007669"/>
    <property type="project" value="EnsemblFungi"/>
</dbReference>
<dbReference type="HOGENOM" id="CLU_019713_1_0_1"/>
<evidence type="ECO:0000256" key="16">
    <source>
        <dbReference type="SAM" id="MobiDB-lite"/>
    </source>
</evidence>
<dbReference type="GO" id="GO:0042138">
    <property type="term" value="P:meiotic DNA double-strand break formation"/>
    <property type="evidence" value="ECO:0007669"/>
    <property type="project" value="EnsemblFungi"/>
</dbReference>
<evidence type="ECO:0000313" key="18">
    <source>
        <dbReference type="EMBL" id="CCF59363.1"/>
    </source>
</evidence>
<dbReference type="Pfam" id="PF08647">
    <property type="entry name" value="BRE1"/>
    <property type="match status" value="1"/>
</dbReference>
<organism evidence="18 19">
    <name type="scientific">Kazachstania africana (strain ATCC 22294 / BCRC 22015 / CBS 2517 / CECT 1963 / NBRC 1671 / NRRL Y-8276)</name>
    <name type="common">Yeast</name>
    <name type="synonym">Kluyveromyces africanus</name>
    <dbReference type="NCBI Taxonomy" id="1071382"/>
    <lineage>
        <taxon>Eukaryota</taxon>
        <taxon>Fungi</taxon>
        <taxon>Dikarya</taxon>
        <taxon>Ascomycota</taxon>
        <taxon>Saccharomycotina</taxon>
        <taxon>Saccharomycetes</taxon>
        <taxon>Saccharomycetales</taxon>
        <taxon>Saccharomycetaceae</taxon>
        <taxon>Kazachstania</taxon>
    </lineage>
</organism>
<dbReference type="GO" id="GO:0031571">
    <property type="term" value="P:mitotic G1 DNA damage checkpoint signaling"/>
    <property type="evidence" value="ECO:0007669"/>
    <property type="project" value="EnsemblFungi"/>
</dbReference>
<dbReference type="GO" id="GO:0000781">
    <property type="term" value="C:chromosome, telomeric region"/>
    <property type="evidence" value="ECO:0007669"/>
    <property type="project" value="GOC"/>
</dbReference>
<feature type="coiled-coil region" evidence="15">
    <location>
        <begin position="358"/>
        <end position="405"/>
    </location>
</feature>
<feature type="domain" description="RING-type" evidence="17">
    <location>
        <begin position="624"/>
        <end position="663"/>
    </location>
</feature>
<keyword evidence="5 14" id="KW-0808">Transferase</keyword>
<dbReference type="GeneID" id="13887342"/>
<keyword evidence="19" id="KW-1185">Reference proteome</keyword>
<keyword evidence="12 14" id="KW-0539">Nucleus</keyword>
<feature type="coiled-coil region" evidence="15">
    <location>
        <begin position="568"/>
        <end position="595"/>
    </location>
</feature>
<name>H2AYB3_KAZAF</name>
<dbReference type="RefSeq" id="XP_003958498.1">
    <property type="nucleotide sequence ID" value="XM_003958449.1"/>
</dbReference>
<evidence type="ECO:0000256" key="11">
    <source>
        <dbReference type="ARBA" id="ARBA00023054"/>
    </source>
</evidence>
<comment type="subcellular location">
    <subcellularLocation>
        <location evidence="2 14">Nucleus</location>
    </subcellularLocation>
</comment>
<evidence type="ECO:0000256" key="12">
    <source>
        <dbReference type="ARBA" id="ARBA00023242"/>
    </source>
</evidence>
<dbReference type="FunCoup" id="H2AYB3">
    <property type="interactions" value="1017"/>
</dbReference>
<keyword evidence="8 14" id="KW-0833">Ubl conjugation pathway</keyword>
<reference evidence="18 19" key="1">
    <citation type="journal article" date="2011" name="Proc. Natl. Acad. Sci. U.S.A.">
        <title>Evolutionary erosion of yeast sex chromosomes by mating-type switching accidents.</title>
        <authorList>
            <person name="Gordon J.L."/>
            <person name="Armisen D."/>
            <person name="Proux-Wera E."/>
            <person name="Oheigeartaigh S.S."/>
            <person name="Byrne K.P."/>
            <person name="Wolfe K.H."/>
        </authorList>
    </citation>
    <scope>NUCLEOTIDE SEQUENCE [LARGE SCALE GENOMIC DNA]</scope>
    <source>
        <strain evidence="19">ATCC 22294 / BCRC 22015 / CBS 2517 / CECT 1963 / NBRC 1671 / NRRL Y-8276</strain>
    </source>
</reference>
<evidence type="ECO:0000256" key="1">
    <source>
        <dbReference type="ARBA" id="ARBA00000900"/>
    </source>
</evidence>
<dbReference type="FunFam" id="3.30.40.10:FF:000414">
    <property type="entry name" value="E3 ubiquitin protein ligase"/>
    <property type="match status" value="1"/>
</dbReference>